<dbReference type="PROSITE" id="PS51459">
    <property type="entry name" value="FIDO"/>
    <property type="match status" value="1"/>
</dbReference>
<organism evidence="3 6">
    <name type="scientific">Poseidonibacter ostreae</name>
    <dbReference type="NCBI Taxonomy" id="2654171"/>
    <lineage>
        <taxon>Bacteria</taxon>
        <taxon>Pseudomonadati</taxon>
        <taxon>Campylobacterota</taxon>
        <taxon>Epsilonproteobacteria</taxon>
        <taxon>Campylobacterales</taxon>
        <taxon>Arcobacteraceae</taxon>
        <taxon>Poseidonibacter</taxon>
    </lineage>
</organism>
<dbReference type="InterPro" id="IPR003812">
    <property type="entry name" value="Fido"/>
</dbReference>
<dbReference type="PANTHER" id="PTHR35810:SF1">
    <property type="entry name" value="CYTOPLASMIC PROTEIN"/>
    <property type="match status" value="1"/>
</dbReference>
<keyword evidence="5" id="KW-1185">Reference proteome</keyword>
<name>A0A6L4WSI8_9BACT</name>
<dbReference type="Gene3D" id="1.20.120.1870">
    <property type="entry name" value="Fic/DOC protein, Fido domain"/>
    <property type="match status" value="1"/>
</dbReference>
<evidence type="ECO:0000313" key="6">
    <source>
        <dbReference type="Proteomes" id="UP000472839"/>
    </source>
</evidence>
<dbReference type="Proteomes" id="UP000472839">
    <property type="component" value="Unassembled WGS sequence"/>
</dbReference>
<sequence length="324" mass="37405">MENKIEIYQAANGQIEFKSDSEHETIWANQKQIAELFGTKIPAINKHIKNIIDDQELDYSTISKMEIVQKEGKREVSRKVDFYNLDMIIAIGYRVNSKLATNFRKWATSILKSYLLDGYAINENKIKQTKTILNNLKQTIEFLATKEIGEEKEILSLLQNYTKTLSLLENYDKSTIEDFDGKTSRYELSYEETKKVISTLKSNLMAKKEASELFGNEKDNHLKGIIGNLYQTFGGVELYPSIEDKASNLIYFIIKDHPFNDGNKRTASFLFVYFLDKCNYLYKENGEKKINENALTALTLLIASSNPKEKNILIKLIKHLIFEN</sequence>
<dbReference type="InterPro" id="IPR011204">
    <property type="entry name" value="Virulence_RhuM-like"/>
</dbReference>
<dbReference type="RefSeq" id="WP_152188025.1">
    <property type="nucleotide sequence ID" value="NZ_WFKJ01000004.1"/>
</dbReference>
<evidence type="ECO:0000313" key="4">
    <source>
        <dbReference type="EMBL" id="KAB7892479.1"/>
    </source>
</evidence>
<evidence type="ECO:0008006" key="7">
    <source>
        <dbReference type="Google" id="ProtNLM"/>
    </source>
</evidence>
<dbReference type="InterPro" id="IPR053737">
    <property type="entry name" value="Type_II_TA_Toxin"/>
</dbReference>
<dbReference type="InterPro" id="IPR036597">
    <property type="entry name" value="Fido-like_dom_sf"/>
</dbReference>
<evidence type="ECO:0000313" key="3">
    <source>
        <dbReference type="EMBL" id="KAB7888696.1"/>
    </source>
</evidence>
<dbReference type="PANTHER" id="PTHR35810">
    <property type="entry name" value="CYTOPLASMIC PROTEIN-RELATED"/>
    <property type="match status" value="1"/>
</dbReference>
<gene>
    <name evidence="4" type="ORF">GBG18_02320</name>
    <name evidence="3" type="ORF">GBG19_08180</name>
</gene>
<comment type="caution">
    <text evidence="3">The sequence shown here is derived from an EMBL/GenBank/DDBJ whole genome shotgun (WGS) entry which is preliminary data.</text>
</comment>
<evidence type="ECO:0000259" key="2">
    <source>
        <dbReference type="PROSITE" id="PS51750"/>
    </source>
</evidence>
<feature type="domain" description="Fido" evidence="1">
    <location>
        <begin position="188"/>
        <end position="319"/>
    </location>
</feature>
<dbReference type="Proteomes" id="UP000461010">
    <property type="component" value="Unassembled WGS sequence"/>
</dbReference>
<feature type="domain" description="Bro-N" evidence="2">
    <location>
        <begin position="2"/>
        <end position="118"/>
    </location>
</feature>
<dbReference type="Pfam" id="PF02661">
    <property type="entry name" value="Fic"/>
    <property type="match status" value="1"/>
</dbReference>
<reference evidence="5 6" key="1">
    <citation type="submission" date="2019-10" db="EMBL/GenBank/DDBJ databases">
        <title>Poseidonibacter ostreae sp. nov., isolated from the gut of the Ostrea denselamellosa.</title>
        <authorList>
            <person name="Choi A."/>
        </authorList>
    </citation>
    <scope>NUCLEOTIDE SEQUENCE [LARGE SCALE GENOMIC DNA]</scope>
    <source>
        <strain evidence="3 6">SJOD-M-33</strain>
        <strain evidence="4 5">SJOD-M-5</strain>
    </source>
</reference>
<dbReference type="PROSITE" id="PS51750">
    <property type="entry name" value="BRO_N"/>
    <property type="match status" value="1"/>
</dbReference>
<evidence type="ECO:0000313" key="5">
    <source>
        <dbReference type="Proteomes" id="UP000461010"/>
    </source>
</evidence>
<dbReference type="Pfam" id="PF13310">
    <property type="entry name" value="Virulence_RhuM"/>
    <property type="match status" value="1"/>
</dbReference>
<evidence type="ECO:0000259" key="1">
    <source>
        <dbReference type="PROSITE" id="PS51459"/>
    </source>
</evidence>
<proteinExistence type="predicted"/>
<protein>
    <recommendedName>
        <fullName evidence="7">Fido domain-containing protein</fullName>
    </recommendedName>
</protein>
<dbReference type="SUPFAM" id="SSF140931">
    <property type="entry name" value="Fic-like"/>
    <property type="match status" value="1"/>
</dbReference>
<dbReference type="EMBL" id="WFKK01000021">
    <property type="protein sequence ID" value="KAB7888696.1"/>
    <property type="molecule type" value="Genomic_DNA"/>
</dbReference>
<dbReference type="InterPro" id="IPR003497">
    <property type="entry name" value="BRO_N_domain"/>
</dbReference>
<dbReference type="EMBL" id="WFKJ01000004">
    <property type="protein sequence ID" value="KAB7892479.1"/>
    <property type="molecule type" value="Genomic_DNA"/>
</dbReference>
<dbReference type="AlphaFoldDB" id="A0A6L4WSI8"/>
<accession>A0A6L4WSI8</accession>